<dbReference type="GO" id="GO:0048029">
    <property type="term" value="F:monosaccharide binding"/>
    <property type="evidence" value="ECO:0007669"/>
    <property type="project" value="TreeGrafter"/>
</dbReference>
<feature type="region of interest" description="Disordered" evidence="4">
    <location>
        <begin position="623"/>
        <end position="676"/>
    </location>
</feature>
<dbReference type="InterPro" id="IPR004166">
    <property type="entry name" value="a-kinase_dom"/>
</dbReference>
<name>A0A444TY54_ACIRT</name>
<dbReference type="PANTHER" id="PTHR46747:SF1">
    <property type="entry name" value="ALPHA-PROTEIN KINASE 1"/>
    <property type="match status" value="1"/>
</dbReference>
<comment type="caution">
    <text evidence="6">The sequence shown here is derived from an EMBL/GenBank/DDBJ whole genome shotgun (WGS) entry which is preliminary data.</text>
</comment>
<dbReference type="GO" id="GO:0005929">
    <property type="term" value="C:cilium"/>
    <property type="evidence" value="ECO:0007669"/>
    <property type="project" value="TreeGrafter"/>
</dbReference>
<dbReference type="SMART" id="SM00811">
    <property type="entry name" value="Alpha_kinase"/>
    <property type="match status" value="1"/>
</dbReference>
<dbReference type="Pfam" id="PF02816">
    <property type="entry name" value="Alpha_kinase"/>
    <property type="match status" value="1"/>
</dbReference>
<dbReference type="InterPro" id="IPR043529">
    <property type="entry name" value="ALPK1"/>
</dbReference>
<proteinExistence type="predicted"/>
<dbReference type="GO" id="GO:2000146">
    <property type="term" value="P:negative regulation of cell motility"/>
    <property type="evidence" value="ECO:0007669"/>
    <property type="project" value="InterPro"/>
</dbReference>
<dbReference type="SUPFAM" id="SSF56112">
    <property type="entry name" value="Protein kinase-like (PK-like)"/>
    <property type="match status" value="1"/>
</dbReference>
<dbReference type="EMBL" id="SCEB01215767">
    <property type="protein sequence ID" value="RXM27819.1"/>
    <property type="molecule type" value="Genomic_DNA"/>
</dbReference>
<dbReference type="PROSITE" id="PS51158">
    <property type="entry name" value="ALPHA_KINASE"/>
    <property type="match status" value="1"/>
</dbReference>
<keyword evidence="3 6" id="KW-0418">Kinase</keyword>
<keyword evidence="7" id="KW-1185">Reference proteome</keyword>
<sequence length="1326" mass="147976">MLCRGSLSRPLSEEEIGHLKEKRYNAIAENQKTADEKLHSELAAQEEKLRIEEEAFYAAQREAARAAIQSKLLEVFNLDSFLFEGMNRMIPVRERSKTEEDILRAALRPSARRTGSNPTSTSDDSNGLEWENDFVGTQIDDNGNSEYAGSEQLGVIQEKDTGFTASLSADLRTLLEEAKEMKWPFVPERWQYKQAVCPEDKTNLKDMISGRLHELLVYLQASILVGDSATASSIVFLIDRFLYWVDASRKLLQIAKALHKHSPATPIAPQVVIRQARISVNSGKLQKAEYILSSLINNSGATGCWVYHQESDKILVQAVSIQIRGQILQKLGMWYEAAELIWASLVGFNALPQPDKKGLGTSLGVLAGILVSMTDEEYKKFKGSPQIDLGFLEECSHRLLSAAEAAKLALVFSQFTPLFVLSSVIIRGTCLLSYSFSAECPPEKKTLFLTEAKEAFEIGLLTKKDDMIVTSKQELHLLVKAAFSLTVTHRWLGEKEETVKEAKAMCKKAMEKLYVYALADSKGKERLAQEIMEVVWDVKSILEVKDFVNSDEKSYVPDSYKRSAERSVLYFKVSFEDVLKRYSQYHTAICEAFETSCGHPKNGNEMVAGACITAMKTETKNLDTECDTETGSPSNSQVVTDEAGKKRKEFARKARSTQSSELNDKRKSLSDSQSSGSLKSWYRFSETGSSSGWEDLGYDVDNTLHIERREADLDTQCSTDFGDEANISDYDSLGIQKMSLQVDHIVDNQPISGAASASAPHVTCSSLSSDNANPLKGLEVDPLMETAESTDDEECTGKAHKCTTSHKASSNSGKPHTRNVPFSSEESRSFELVEGFENETTNDVVVENSTSSTGLNPPSASLAFARPAPEIDDVDTEEETAADVPAGRPVVGKSGFQGTDSKYLNSLKARTGPSSTEVRLETSLSTVESNSFEFLETEVDEDEDVSLAQEKSPHSYPNKLFSIPNNSMKDNPLHKSGSMEVVDKPNEDRKESGKNAEKQGFFDEDTEEVEVDHVAQILNSSHSSSSSLRSWSRISHFSSSLPEDESLSFLNSSGESWIIEKRTLEAEDYEKLLSGVNHSWLLERLKNTGVFEPKHFKDVYSAILLKYSKISGLWTAQETEVYIGASLGQKGKQRSVFWVQFLHQEETLGRYVGKEYQSAKEVFYHLNDVERQMTAQYYVTEFNKRLYEKQISTQIYFVPSEVLLIMEDSVIKGCISVEPYMLGEFVKLTNNTKTVMRNYKATEYGLAFGHFTYEFSGHKEVVVDLQGWITGNGKGLIYLTDPQIHSLSQTESSNFGQKGIDYFLKDQHGVKCNDICSKLSFARLPG</sequence>
<dbReference type="GO" id="GO:1900025">
    <property type="term" value="P:negative regulation of substrate adhesion-dependent cell spreading"/>
    <property type="evidence" value="ECO:0007669"/>
    <property type="project" value="InterPro"/>
</dbReference>
<protein>
    <submittedName>
        <fullName evidence="6">Alpha-protein kinase 1</fullName>
    </submittedName>
</protein>
<organism evidence="6 7">
    <name type="scientific">Acipenser ruthenus</name>
    <name type="common">Sterlet sturgeon</name>
    <dbReference type="NCBI Taxonomy" id="7906"/>
    <lineage>
        <taxon>Eukaryota</taxon>
        <taxon>Metazoa</taxon>
        <taxon>Chordata</taxon>
        <taxon>Craniata</taxon>
        <taxon>Vertebrata</taxon>
        <taxon>Euteleostomi</taxon>
        <taxon>Actinopterygii</taxon>
        <taxon>Chondrostei</taxon>
        <taxon>Acipenseriformes</taxon>
        <taxon>Acipenseridae</taxon>
        <taxon>Acipenser</taxon>
    </lineage>
</organism>
<keyword evidence="2" id="KW-0808">Transferase</keyword>
<dbReference type="GO" id="GO:0045087">
    <property type="term" value="P:innate immune response"/>
    <property type="evidence" value="ECO:0007669"/>
    <property type="project" value="TreeGrafter"/>
</dbReference>
<dbReference type="GO" id="GO:0005524">
    <property type="term" value="F:ATP binding"/>
    <property type="evidence" value="ECO:0007669"/>
    <property type="project" value="InterPro"/>
</dbReference>
<dbReference type="InterPro" id="IPR011009">
    <property type="entry name" value="Kinase-like_dom_sf"/>
</dbReference>
<feature type="region of interest" description="Disordered" evidence="4">
    <location>
        <begin position="939"/>
        <end position="1005"/>
    </location>
</feature>
<evidence type="ECO:0000256" key="3">
    <source>
        <dbReference type="ARBA" id="ARBA00022777"/>
    </source>
</evidence>
<dbReference type="Proteomes" id="UP000289886">
    <property type="component" value="Unassembled WGS sequence"/>
</dbReference>
<reference evidence="6 7" key="1">
    <citation type="submission" date="2019-01" db="EMBL/GenBank/DDBJ databases">
        <title>Draft Genome and Complete Hox-Cluster Characterization of the Sterlet Sturgeon (Acipenser ruthenus).</title>
        <authorList>
            <person name="Wei Q."/>
        </authorList>
    </citation>
    <scope>NUCLEOTIDE SEQUENCE [LARGE SCALE GENOMIC DNA]</scope>
    <source>
        <strain evidence="6">WHYD16114868_AA</strain>
        <tissue evidence="6">Blood</tissue>
    </source>
</reference>
<dbReference type="PANTHER" id="PTHR46747">
    <property type="entry name" value="ALPHA-PROTEIN KINASE 1"/>
    <property type="match status" value="1"/>
</dbReference>
<evidence type="ECO:0000256" key="4">
    <source>
        <dbReference type="SAM" id="MobiDB-lite"/>
    </source>
</evidence>
<evidence type="ECO:0000313" key="7">
    <source>
        <dbReference type="Proteomes" id="UP000289886"/>
    </source>
</evidence>
<feature type="compositionally biased region" description="Polar residues" evidence="4">
    <location>
        <begin position="805"/>
        <end position="824"/>
    </location>
</feature>
<feature type="compositionally biased region" description="Basic residues" evidence="4">
    <location>
        <begin position="645"/>
        <end position="655"/>
    </location>
</feature>
<dbReference type="GO" id="GO:0048203">
    <property type="term" value="P:vesicle targeting, trans-Golgi to endosome"/>
    <property type="evidence" value="ECO:0007669"/>
    <property type="project" value="InterPro"/>
</dbReference>
<feature type="region of interest" description="Disordered" evidence="4">
    <location>
        <begin position="108"/>
        <end position="128"/>
    </location>
</feature>
<dbReference type="GO" id="GO:0002753">
    <property type="term" value="P:cytoplasmic pattern recognition receptor signaling pathway"/>
    <property type="evidence" value="ECO:0007669"/>
    <property type="project" value="TreeGrafter"/>
</dbReference>
<keyword evidence="1" id="KW-0723">Serine/threonine-protein kinase</keyword>
<gene>
    <name evidence="6" type="ORF">EOD39_10314</name>
</gene>
<evidence type="ECO:0000256" key="1">
    <source>
        <dbReference type="ARBA" id="ARBA00022527"/>
    </source>
</evidence>
<dbReference type="Pfam" id="PF15745">
    <property type="entry name" value="AP1AR"/>
    <property type="match status" value="2"/>
</dbReference>
<feature type="compositionally biased region" description="Basic and acidic residues" evidence="4">
    <location>
        <begin position="981"/>
        <end position="1001"/>
    </location>
</feature>
<accession>A0A444TY54</accession>
<dbReference type="Gene3D" id="3.20.200.10">
    <property type="entry name" value="MHCK/EF2 kinase"/>
    <property type="match status" value="1"/>
</dbReference>
<evidence type="ECO:0000313" key="6">
    <source>
        <dbReference type="EMBL" id="RXM27819.1"/>
    </source>
</evidence>
<dbReference type="InterPro" id="IPR031483">
    <property type="entry name" value="AP1AR"/>
</dbReference>
<dbReference type="GO" id="GO:0035650">
    <property type="term" value="F:AP-1 adaptor complex binding"/>
    <property type="evidence" value="ECO:0007669"/>
    <property type="project" value="InterPro"/>
</dbReference>
<feature type="region of interest" description="Disordered" evidence="4">
    <location>
        <begin position="803"/>
        <end position="825"/>
    </location>
</feature>
<dbReference type="GO" id="GO:0005829">
    <property type="term" value="C:cytosol"/>
    <property type="evidence" value="ECO:0007669"/>
    <property type="project" value="GOC"/>
</dbReference>
<evidence type="ECO:0000256" key="2">
    <source>
        <dbReference type="ARBA" id="ARBA00022679"/>
    </source>
</evidence>
<dbReference type="GO" id="GO:0004674">
    <property type="term" value="F:protein serine/threonine kinase activity"/>
    <property type="evidence" value="ECO:0007669"/>
    <property type="project" value="UniProtKB-KW"/>
</dbReference>
<feature type="compositionally biased region" description="Polar residues" evidence="4">
    <location>
        <begin position="113"/>
        <end position="125"/>
    </location>
</feature>
<dbReference type="GO" id="GO:0034315">
    <property type="term" value="P:regulation of Arp2/3 complex-mediated actin nucleation"/>
    <property type="evidence" value="ECO:0007669"/>
    <property type="project" value="InterPro"/>
</dbReference>
<feature type="domain" description="Alpha-type protein kinase" evidence="5">
    <location>
        <begin position="1106"/>
        <end position="1324"/>
    </location>
</feature>
<dbReference type="CDD" id="cd16969">
    <property type="entry name" value="Alpha_kinase_ALPK1"/>
    <property type="match status" value="1"/>
</dbReference>
<evidence type="ECO:0000259" key="5">
    <source>
        <dbReference type="PROSITE" id="PS51158"/>
    </source>
</evidence>
<feature type="compositionally biased region" description="Polar residues" evidence="4">
    <location>
        <begin position="629"/>
        <end position="639"/>
    </location>
</feature>